<dbReference type="PRINTS" id="PR00452">
    <property type="entry name" value="SH3DOMAIN"/>
</dbReference>
<feature type="compositionally biased region" description="Pro residues" evidence="3">
    <location>
        <begin position="130"/>
        <end position="148"/>
    </location>
</feature>
<proteinExistence type="predicted"/>
<dbReference type="PANTHER" id="PTHR15735:SF21">
    <property type="entry name" value="PROTEIN NERVOUS WRECK"/>
    <property type="match status" value="1"/>
</dbReference>
<sequence length="158" mass="16824">MAPTLRVVRAVYDYEAQEDDELSVVEGELLHVIGDADEPGWLVCARKVDGADDMVGNVPENYVEEPTPLYSAPVLYDYDALNEDELTVYESATIDVFEELPDDWVVARLGTAYGLVPANYIDRPGHDDAPAPPAAPAPAPPAPAAAAAVPPPVIVPSA</sequence>
<dbReference type="EMBL" id="GG745333">
    <property type="protein sequence ID" value="KNE58645.1"/>
    <property type="molecule type" value="Genomic_DNA"/>
</dbReference>
<evidence type="ECO:0000256" key="1">
    <source>
        <dbReference type="ARBA" id="ARBA00022443"/>
    </source>
</evidence>
<reference evidence="6" key="2">
    <citation type="submission" date="2009-11" db="EMBL/GenBank/DDBJ databases">
        <title>The Genome Sequence of Allomyces macrogynus strain ATCC 38327.</title>
        <authorList>
            <consortium name="The Broad Institute Genome Sequencing Platform"/>
            <person name="Russ C."/>
            <person name="Cuomo C."/>
            <person name="Shea T."/>
            <person name="Young S.K."/>
            <person name="Zeng Q."/>
            <person name="Koehrsen M."/>
            <person name="Haas B."/>
            <person name="Borodovsky M."/>
            <person name="Guigo R."/>
            <person name="Alvarado L."/>
            <person name="Berlin A."/>
            <person name="Borenstein D."/>
            <person name="Chen Z."/>
            <person name="Engels R."/>
            <person name="Freedman E."/>
            <person name="Gellesch M."/>
            <person name="Goldberg J."/>
            <person name="Griggs A."/>
            <person name="Gujja S."/>
            <person name="Heiman D."/>
            <person name="Hepburn T."/>
            <person name="Howarth C."/>
            <person name="Jen D."/>
            <person name="Larson L."/>
            <person name="Lewis B."/>
            <person name="Mehta T."/>
            <person name="Park D."/>
            <person name="Pearson M."/>
            <person name="Roberts A."/>
            <person name="Saif S."/>
            <person name="Shenoy N."/>
            <person name="Sisk P."/>
            <person name="Stolte C."/>
            <person name="Sykes S."/>
            <person name="Walk T."/>
            <person name="White J."/>
            <person name="Yandava C."/>
            <person name="Burger G."/>
            <person name="Gray M.W."/>
            <person name="Holland P.W.H."/>
            <person name="King N."/>
            <person name="Lang F.B.F."/>
            <person name="Roger A.J."/>
            <person name="Ruiz-Trillo I."/>
            <person name="Lander E."/>
            <person name="Nusbaum C."/>
        </authorList>
    </citation>
    <scope>NUCLEOTIDE SEQUENCE [LARGE SCALE GENOMIC DNA]</scope>
    <source>
        <strain evidence="6">ATCC 38327</strain>
    </source>
</reference>
<gene>
    <name evidence="5" type="ORF">AMAG_04203</name>
</gene>
<evidence type="ECO:0000313" key="6">
    <source>
        <dbReference type="Proteomes" id="UP000054350"/>
    </source>
</evidence>
<dbReference type="STRING" id="578462.A0A0L0S8B2"/>
<feature type="region of interest" description="Disordered" evidence="3">
    <location>
        <begin position="124"/>
        <end position="148"/>
    </location>
</feature>
<organism evidence="5 6">
    <name type="scientific">Allomyces macrogynus (strain ATCC 38327)</name>
    <name type="common">Allomyces javanicus var. macrogynus</name>
    <dbReference type="NCBI Taxonomy" id="578462"/>
    <lineage>
        <taxon>Eukaryota</taxon>
        <taxon>Fungi</taxon>
        <taxon>Fungi incertae sedis</taxon>
        <taxon>Blastocladiomycota</taxon>
        <taxon>Blastocladiomycetes</taxon>
        <taxon>Blastocladiales</taxon>
        <taxon>Blastocladiaceae</taxon>
        <taxon>Allomyces</taxon>
    </lineage>
</organism>
<dbReference type="Pfam" id="PF14604">
    <property type="entry name" value="SH3_9"/>
    <property type="match status" value="1"/>
</dbReference>
<dbReference type="InterPro" id="IPR001452">
    <property type="entry name" value="SH3_domain"/>
</dbReference>
<dbReference type="PANTHER" id="PTHR15735">
    <property type="entry name" value="FCH AND DOUBLE SH3 DOMAINS PROTEIN"/>
    <property type="match status" value="1"/>
</dbReference>
<dbReference type="VEuPathDB" id="FungiDB:AMAG_04203"/>
<dbReference type="AlphaFoldDB" id="A0A0L0S8B2"/>
<accession>A0A0L0S8B2</accession>
<dbReference type="SMART" id="SM00326">
    <property type="entry name" value="SH3"/>
    <property type="match status" value="2"/>
</dbReference>
<dbReference type="OrthoDB" id="5971719at2759"/>
<reference evidence="5 6" key="1">
    <citation type="submission" date="2009-11" db="EMBL/GenBank/DDBJ databases">
        <title>Annotation of Allomyces macrogynus ATCC 38327.</title>
        <authorList>
            <consortium name="The Broad Institute Genome Sequencing Platform"/>
            <person name="Russ C."/>
            <person name="Cuomo C."/>
            <person name="Burger G."/>
            <person name="Gray M.W."/>
            <person name="Holland P.W.H."/>
            <person name="King N."/>
            <person name="Lang F.B.F."/>
            <person name="Roger A.J."/>
            <person name="Ruiz-Trillo I."/>
            <person name="Young S.K."/>
            <person name="Zeng Q."/>
            <person name="Gargeya S."/>
            <person name="Fitzgerald M."/>
            <person name="Haas B."/>
            <person name="Abouelleil A."/>
            <person name="Alvarado L."/>
            <person name="Arachchi H.M."/>
            <person name="Berlin A."/>
            <person name="Chapman S.B."/>
            <person name="Gearin G."/>
            <person name="Goldberg J."/>
            <person name="Griggs A."/>
            <person name="Gujja S."/>
            <person name="Hansen M."/>
            <person name="Heiman D."/>
            <person name="Howarth C."/>
            <person name="Larimer J."/>
            <person name="Lui A."/>
            <person name="MacDonald P.J.P."/>
            <person name="McCowen C."/>
            <person name="Montmayeur A."/>
            <person name="Murphy C."/>
            <person name="Neiman D."/>
            <person name="Pearson M."/>
            <person name="Priest M."/>
            <person name="Roberts A."/>
            <person name="Saif S."/>
            <person name="Shea T."/>
            <person name="Sisk P."/>
            <person name="Stolte C."/>
            <person name="Sykes S."/>
            <person name="Wortman J."/>
            <person name="Nusbaum C."/>
            <person name="Birren B."/>
        </authorList>
    </citation>
    <scope>NUCLEOTIDE SEQUENCE [LARGE SCALE GENOMIC DNA]</scope>
    <source>
        <strain evidence="5 6">ATCC 38327</strain>
    </source>
</reference>
<evidence type="ECO:0000256" key="3">
    <source>
        <dbReference type="SAM" id="MobiDB-lite"/>
    </source>
</evidence>
<evidence type="ECO:0000256" key="2">
    <source>
        <dbReference type="PROSITE-ProRule" id="PRU00192"/>
    </source>
</evidence>
<evidence type="ECO:0000259" key="4">
    <source>
        <dbReference type="PROSITE" id="PS50002"/>
    </source>
</evidence>
<keyword evidence="1 2" id="KW-0728">SH3 domain</keyword>
<dbReference type="SUPFAM" id="SSF50044">
    <property type="entry name" value="SH3-domain"/>
    <property type="match status" value="2"/>
</dbReference>
<dbReference type="InterPro" id="IPR036028">
    <property type="entry name" value="SH3-like_dom_sf"/>
</dbReference>
<protein>
    <recommendedName>
        <fullName evidence="4">SH3 domain-containing protein</fullName>
    </recommendedName>
</protein>
<dbReference type="Gene3D" id="2.30.30.40">
    <property type="entry name" value="SH3 Domains"/>
    <property type="match status" value="2"/>
</dbReference>
<dbReference type="Proteomes" id="UP000054350">
    <property type="component" value="Unassembled WGS sequence"/>
</dbReference>
<evidence type="ECO:0000313" key="5">
    <source>
        <dbReference type="EMBL" id="KNE58645.1"/>
    </source>
</evidence>
<name>A0A0L0S8B2_ALLM3</name>
<dbReference type="Pfam" id="PF00018">
    <property type="entry name" value="SH3_1"/>
    <property type="match status" value="1"/>
</dbReference>
<dbReference type="OMA" id="PANYIDR"/>
<keyword evidence="6" id="KW-1185">Reference proteome</keyword>
<feature type="domain" description="SH3" evidence="4">
    <location>
        <begin position="3"/>
        <end position="68"/>
    </location>
</feature>
<dbReference type="PROSITE" id="PS50002">
    <property type="entry name" value="SH3"/>
    <property type="match status" value="1"/>
</dbReference>